<dbReference type="InterPro" id="IPR029044">
    <property type="entry name" value="Nucleotide-diphossugar_trans"/>
</dbReference>
<reference evidence="2 3" key="3">
    <citation type="submission" date="2018-08" db="EMBL/GenBank/DDBJ databases">
        <title>A genome reference for cultivated species of the human gut microbiota.</title>
        <authorList>
            <person name="Zou Y."/>
            <person name="Xue W."/>
            <person name="Luo G."/>
        </authorList>
    </citation>
    <scope>NUCLEOTIDE SEQUENCE [LARGE SCALE GENOMIC DNA]</scope>
    <source>
        <strain evidence="2 3">AM18-6</strain>
    </source>
</reference>
<dbReference type="InterPro" id="IPR050793">
    <property type="entry name" value="CMP-NeuNAc_synthase"/>
</dbReference>
<keyword evidence="1" id="KW-0548">Nucleotidyltransferase</keyword>
<dbReference type="EMBL" id="JMZZ02000145">
    <property type="protein sequence ID" value="KFX74516.1"/>
    <property type="molecule type" value="Genomic_DNA"/>
</dbReference>
<dbReference type="Proteomes" id="UP000266644">
    <property type="component" value="Unassembled WGS sequence"/>
</dbReference>
<accession>A0A0I9S9N3</accession>
<reference evidence="1" key="2">
    <citation type="submission" date="2014-07" db="EMBL/GenBank/DDBJ databases">
        <title>Genetics and epidemiology of antimicrobial resistance in B. fragilis group.</title>
        <authorList>
            <person name="Sydenham T.V."/>
            <person name="Hasman H."/>
            <person name="Kemp M."/>
            <person name="Justesen U.S."/>
        </authorList>
    </citation>
    <scope>NUCLEOTIDE SEQUENCE [LARGE SCALE GENOMIC DNA]</scope>
    <source>
        <strain evidence="1">DCMOUH0018B</strain>
    </source>
</reference>
<dbReference type="PANTHER" id="PTHR21485">
    <property type="entry name" value="HAD SUPERFAMILY MEMBERS CMAS AND KDSC"/>
    <property type="match status" value="1"/>
</dbReference>
<keyword evidence="1" id="KW-0808">Transferase</keyword>
<evidence type="ECO:0000313" key="3">
    <source>
        <dbReference type="Proteomes" id="UP000266644"/>
    </source>
</evidence>
<reference evidence="1" key="1">
    <citation type="book" date="2014" name="THE 24TH EUROPEAN CONGRESS OF CLINICAL MICROBIOLOGY AND INFECTIOUS DISEASES" publisher="ECCMID 2014" city="Barcelona, Spain">
        <title>Identification of resistance genes in three multidrug-resistant Bacteroides fragilis isolates by whole genome sequencing.</title>
        <editorList>
            <person name="Unknown"/>
            <person name="A."/>
        </editorList>
        <authorList>
            <person name="Sydenham T.V."/>
            <person name="Hasman H."/>
            <person name="Wang M."/>
            <person name="Soki J."/>
            <person name="Nagy E."/>
            <person name="Justesen U.S."/>
        </authorList>
    </citation>
    <scope>NUCLEOTIDE SEQUENCE</scope>
    <source>
        <strain evidence="1">DCMOUH0018B</strain>
    </source>
</reference>
<dbReference type="EMBL" id="QRJE01000025">
    <property type="protein sequence ID" value="RHH09105.1"/>
    <property type="molecule type" value="Genomic_DNA"/>
</dbReference>
<dbReference type="Gene3D" id="3.90.550.10">
    <property type="entry name" value="Spore Coat Polysaccharide Biosynthesis Protein SpsA, Chain A"/>
    <property type="match status" value="1"/>
</dbReference>
<dbReference type="RefSeq" id="WP_044300505.1">
    <property type="nucleotide sequence ID" value="NZ_CAEUHN010000001.1"/>
</dbReference>
<evidence type="ECO:0000313" key="2">
    <source>
        <dbReference type="EMBL" id="RHH09105.1"/>
    </source>
</evidence>
<dbReference type="PATRIC" id="fig|817.53.peg.2451"/>
<dbReference type="GO" id="GO:0008781">
    <property type="term" value="F:N-acylneuraminate cytidylyltransferase activity"/>
    <property type="evidence" value="ECO:0007669"/>
    <property type="project" value="TreeGrafter"/>
</dbReference>
<name>A0A0I9S9N3_BACFG</name>
<gene>
    <name evidence="2" type="ORF">DW228_15425</name>
    <name evidence="1" type="ORF">EE52_0211885</name>
</gene>
<comment type="caution">
    <text evidence="1">The sequence shown here is derived from an EMBL/GenBank/DDBJ whole genome shotgun (WGS) entry which is preliminary data.</text>
</comment>
<organism evidence="1">
    <name type="scientific">Bacteroides fragilis</name>
    <dbReference type="NCBI Taxonomy" id="817"/>
    <lineage>
        <taxon>Bacteria</taxon>
        <taxon>Pseudomonadati</taxon>
        <taxon>Bacteroidota</taxon>
        <taxon>Bacteroidia</taxon>
        <taxon>Bacteroidales</taxon>
        <taxon>Bacteroidaceae</taxon>
        <taxon>Bacteroides</taxon>
    </lineage>
</organism>
<dbReference type="PANTHER" id="PTHR21485:SF6">
    <property type="entry name" value="N-ACYLNEURAMINATE CYTIDYLYLTRANSFERASE-RELATED"/>
    <property type="match status" value="1"/>
</dbReference>
<proteinExistence type="predicted"/>
<sequence length="229" mass="26489">MAKEKVSFYLPTRKGSERVFNKNTCPFADIEGGLVENKVKQLLDTKLIDEIIFSSNDETCMTIAEKFKDSRLKIIERPTELCLSSTNLQDLICYVPTVTDAEHILWGHVTTPLCGANQYDAAIKLYFDKLDEGYDSLVGVTELKNFLLNRKGKLINNTSDIPWPRTQDLEALYPINHTMFLAKREVYTEQKNRIGKKPLLHIMDELHSFDIDWPDDFTIAEIMYKNIYR</sequence>
<evidence type="ECO:0000313" key="1">
    <source>
        <dbReference type="EMBL" id="KFX74516.1"/>
    </source>
</evidence>
<dbReference type="SUPFAM" id="SSF53448">
    <property type="entry name" value="Nucleotide-diphospho-sugar transferases"/>
    <property type="match status" value="1"/>
</dbReference>
<protein>
    <submittedName>
        <fullName evidence="1 2">Acylneuraminate cytidylyltransferase</fullName>
    </submittedName>
</protein>
<dbReference type="AlphaFoldDB" id="A0A0I9S9N3"/>